<protein>
    <submittedName>
        <fullName evidence="2">Glutathione S-transferase</fullName>
    </submittedName>
</protein>
<comment type="caution">
    <text evidence="2">The sequence shown here is derived from an EMBL/GenBank/DDBJ whole genome shotgun (WGS) entry which is preliminary data.</text>
</comment>
<proteinExistence type="predicted"/>
<dbReference type="CDD" id="cd03196">
    <property type="entry name" value="GST_C_5"/>
    <property type="match status" value="1"/>
</dbReference>
<dbReference type="Pfam" id="PF13417">
    <property type="entry name" value="GST_N_3"/>
    <property type="match status" value="1"/>
</dbReference>
<feature type="domain" description="GST N-terminal" evidence="1">
    <location>
        <begin position="2"/>
        <end position="81"/>
    </location>
</feature>
<dbReference type="InterPro" id="IPR036282">
    <property type="entry name" value="Glutathione-S-Trfase_C_sf"/>
</dbReference>
<dbReference type="EMBL" id="BAABBF010000006">
    <property type="protein sequence ID" value="GAA3717758.1"/>
    <property type="molecule type" value="Genomic_DNA"/>
</dbReference>
<dbReference type="PROSITE" id="PS50404">
    <property type="entry name" value="GST_NTER"/>
    <property type="match status" value="1"/>
</dbReference>
<sequence>MTDHILYSFRRCPFAMRARLALAVSGMRYELREVRLSTKPPELLVMLPKGTVPVLVTAEGAVIEESLAIMRWALRIRDPQDWLARDDPALIATNDGVFKQHLDRYKYPDRHGSDAARHRDLGFRFLQDLERRIGFAGHLCGTEAGLTDAALMPFVRQFAGVDWTWFDNLPLPRLKSWLANHLASEIFDRIMYRVSPWFSGAKATIVERMTVADS</sequence>
<dbReference type="SFLD" id="SFLDS00019">
    <property type="entry name" value="Glutathione_Transferase_(cytos"/>
    <property type="match status" value="1"/>
</dbReference>
<dbReference type="InterPro" id="IPR004045">
    <property type="entry name" value="Glutathione_S-Trfase_N"/>
</dbReference>
<dbReference type="RefSeq" id="WP_344693993.1">
    <property type="nucleotide sequence ID" value="NZ_BAABBF010000006.1"/>
</dbReference>
<dbReference type="Gene3D" id="1.20.1050.10">
    <property type="match status" value="1"/>
</dbReference>
<dbReference type="SUPFAM" id="SSF52833">
    <property type="entry name" value="Thioredoxin-like"/>
    <property type="match status" value="1"/>
</dbReference>
<accession>A0ABP7EFG1</accession>
<organism evidence="2 3">
    <name type="scientific">Sphingomonas cynarae</name>
    <dbReference type="NCBI Taxonomy" id="930197"/>
    <lineage>
        <taxon>Bacteria</taxon>
        <taxon>Pseudomonadati</taxon>
        <taxon>Pseudomonadota</taxon>
        <taxon>Alphaproteobacteria</taxon>
        <taxon>Sphingomonadales</taxon>
        <taxon>Sphingomonadaceae</taxon>
        <taxon>Sphingomonas</taxon>
    </lineage>
</organism>
<dbReference type="PANTHER" id="PTHR43968:SF6">
    <property type="entry name" value="GLUTATHIONE S-TRANSFERASE OMEGA"/>
    <property type="match status" value="1"/>
</dbReference>
<reference evidence="3" key="1">
    <citation type="journal article" date="2019" name="Int. J. Syst. Evol. Microbiol.">
        <title>The Global Catalogue of Microorganisms (GCM) 10K type strain sequencing project: providing services to taxonomists for standard genome sequencing and annotation.</title>
        <authorList>
            <consortium name="The Broad Institute Genomics Platform"/>
            <consortium name="The Broad Institute Genome Sequencing Center for Infectious Disease"/>
            <person name="Wu L."/>
            <person name="Ma J."/>
        </authorList>
    </citation>
    <scope>NUCLEOTIDE SEQUENCE [LARGE SCALE GENOMIC DNA]</scope>
    <source>
        <strain evidence="3">JCM 17498</strain>
    </source>
</reference>
<dbReference type="Gene3D" id="3.40.30.10">
    <property type="entry name" value="Glutaredoxin"/>
    <property type="match status" value="1"/>
</dbReference>
<name>A0ABP7EFG1_9SPHN</name>
<keyword evidence="3" id="KW-1185">Reference proteome</keyword>
<evidence type="ECO:0000313" key="2">
    <source>
        <dbReference type="EMBL" id="GAA3717758.1"/>
    </source>
</evidence>
<dbReference type="InterPro" id="IPR040079">
    <property type="entry name" value="Glutathione_S-Trfase"/>
</dbReference>
<dbReference type="Pfam" id="PF13410">
    <property type="entry name" value="GST_C_2"/>
    <property type="match status" value="1"/>
</dbReference>
<evidence type="ECO:0000259" key="1">
    <source>
        <dbReference type="PROSITE" id="PS50404"/>
    </source>
</evidence>
<dbReference type="InterPro" id="IPR036249">
    <property type="entry name" value="Thioredoxin-like_sf"/>
</dbReference>
<dbReference type="Proteomes" id="UP001500523">
    <property type="component" value="Unassembled WGS sequence"/>
</dbReference>
<dbReference type="PANTHER" id="PTHR43968">
    <property type="match status" value="1"/>
</dbReference>
<evidence type="ECO:0000313" key="3">
    <source>
        <dbReference type="Proteomes" id="UP001500523"/>
    </source>
</evidence>
<dbReference type="SUPFAM" id="SSF47616">
    <property type="entry name" value="GST C-terminal domain-like"/>
    <property type="match status" value="1"/>
</dbReference>
<gene>
    <name evidence="2" type="ORF">GCM10022268_27750</name>
</gene>
<dbReference type="InterPro" id="IPR050983">
    <property type="entry name" value="GST_Omega/HSP26"/>
</dbReference>